<feature type="non-terminal residue" evidence="1">
    <location>
        <position position="1"/>
    </location>
</feature>
<evidence type="ECO:0000313" key="1">
    <source>
        <dbReference type="EMBL" id="CAG8766077.1"/>
    </source>
</evidence>
<protein>
    <submittedName>
        <fullName evidence="1">405_t:CDS:1</fullName>
    </submittedName>
</protein>
<gene>
    <name evidence="1" type="ORF">SPELUC_LOCUS15461</name>
</gene>
<accession>A0ACA9QVH3</accession>
<feature type="non-terminal residue" evidence="1">
    <location>
        <position position="166"/>
    </location>
</feature>
<comment type="caution">
    <text evidence="1">The sequence shown here is derived from an EMBL/GenBank/DDBJ whole genome shotgun (WGS) entry which is preliminary data.</text>
</comment>
<sequence length="166" mass="19989">WLAINKWDPYLVATRKHFSNTQVVLCDWHEADALKEWFTKNLNDQWLRDQIFYQFRFVKQSRDLEEFDQRKTTLTDAKKLQAATGITNIAIAETIASYFRKYWFGDWVDIWPDYKRDNCPMKTNMLLESYFKKDMILHYRGRYTKSLHSNLEKIATSIRVDSGEIE</sequence>
<organism evidence="1 2">
    <name type="scientific">Cetraspora pellucida</name>
    <dbReference type="NCBI Taxonomy" id="1433469"/>
    <lineage>
        <taxon>Eukaryota</taxon>
        <taxon>Fungi</taxon>
        <taxon>Fungi incertae sedis</taxon>
        <taxon>Mucoromycota</taxon>
        <taxon>Glomeromycotina</taxon>
        <taxon>Glomeromycetes</taxon>
        <taxon>Diversisporales</taxon>
        <taxon>Gigasporaceae</taxon>
        <taxon>Cetraspora</taxon>
    </lineage>
</organism>
<keyword evidence="2" id="KW-1185">Reference proteome</keyword>
<name>A0ACA9QVH3_9GLOM</name>
<reference evidence="1" key="1">
    <citation type="submission" date="2021-06" db="EMBL/GenBank/DDBJ databases">
        <authorList>
            <person name="Kallberg Y."/>
            <person name="Tangrot J."/>
            <person name="Rosling A."/>
        </authorList>
    </citation>
    <scope>NUCLEOTIDE SEQUENCE</scope>
    <source>
        <strain evidence="1">28 12/20/2015</strain>
    </source>
</reference>
<dbReference type="EMBL" id="CAJVPW010051196">
    <property type="protein sequence ID" value="CAG8766077.1"/>
    <property type="molecule type" value="Genomic_DNA"/>
</dbReference>
<dbReference type="Proteomes" id="UP000789366">
    <property type="component" value="Unassembled WGS sequence"/>
</dbReference>
<proteinExistence type="predicted"/>
<evidence type="ECO:0000313" key="2">
    <source>
        <dbReference type="Proteomes" id="UP000789366"/>
    </source>
</evidence>